<dbReference type="InParanoid" id="B0W4U0"/>
<dbReference type="eggNOG" id="ENOG502T8CJ">
    <property type="taxonomic scope" value="Eukaryota"/>
</dbReference>
<gene>
    <name evidence="4" type="primary">6033249</name>
    <name evidence="3" type="ORF">CpipJ_CPIJ001947</name>
</gene>
<evidence type="ECO:0008006" key="6">
    <source>
        <dbReference type="Google" id="ProtNLM"/>
    </source>
</evidence>
<evidence type="ECO:0000313" key="4">
    <source>
        <dbReference type="EnsemblMetazoa" id="CPIJ001947-PA"/>
    </source>
</evidence>
<keyword evidence="1 2" id="KW-0732">Signal</keyword>
<evidence type="ECO:0000256" key="1">
    <source>
        <dbReference type="ARBA" id="ARBA00022729"/>
    </source>
</evidence>
<reference evidence="4" key="2">
    <citation type="submission" date="2020-05" db="UniProtKB">
        <authorList>
            <consortium name="EnsemblMetazoa"/>
        </authorList>
    </citation>
    <scope>IDENTIFICATION</scope>
    <source>
        <strain evidence="4">JHB</strain>
    </source>
</reference>
<dbReference type="OrthoDB" id="7724124at2759"/>
<dbReference type="VEuPathDB" id="VectorBase:CQUJHB018084"/>
<evidence type="ECO:0000256" key="2">
    <source>
        <dbReference type="SAM" id="SignalP"/>
    </source>
</evidence>
<dbReference type="InterPro" id="IPR036846">
    <property type="entry name" value="GM2-AP_sf"/>
</dbReference>
<dbReference type="Gene3D" id="2.70.220.10">
    <property type="entry name" value="Ganglioside GM2 activator"/>
    <property type="match status" value="1"/>
</dbReference>
<reference evidence="3" key="1">
    <citation type="submission" date="2007-03" db="EMBL/GenBank/DDBJ databases">
        <title>Annotation of Culex pipiens quinquefasciatus.</title>
        <authorList>
            <consortium name="The Broad Institute Genome Sequencing Platform"/>
            <person name="Atkinson P.W."/>
            <person name="Hemingway J."/>
            <person name="Christensen B.M."/>
            <person name="Higgs S."/>
            <person name="Kodira C."/>
            <person name="Hannick L."/>
            <person name="Megy K."/>
            <person name="O'Leary S."/>
            <person name="Pearson M."/>
            <person name="Haas B.J."/>
            <person name="Mauceli E."/>
            <person name="Wortman J.R."/>
            <person name="Lee N.H."/>
            <person name="Guigo R."/>
            <person name="Stanke M."/>
            <person name="Alvarado L."/>
            <person name="Amedeo P."/>
            <person name="Antoine C.H."/>
            <person name="Arensburger P."/>
            <person name="Bidwell S.L."/>
            <person name="Crawford M."/>
            <person name="Camaro F."/>
            <person name="Devon K."/>
            <person name="Engels R."/>
            <person name="Hammond M."/>
            <person name="Howarth C."/>
            <person name="Koehrsen M."/>
            <person name="Lawson D."/>
            <person name="Montgomery P."/>
            <person name="Nene V."/>
            <person name="Nusbaum C."/>
            <person name="Puiu D."/>
            <person name="Romero-Severson J."/>
            <person name="Severson D.W."/>
            <person name="Shumway M."/>
            <person name="Sisk P."/>
            <person name="Stolte C."/>
            <person name="Zeng Q."/>
            <person name="Eisenstadt E."/>
            <person name="Fraser-Liggett C."/>
            <person name="Strausberg R."/>
            <person name="Galagan J."/>
            <person name="Birren B."/>
            <person name="Collins F.H."/>
        </authorList>
    </citation>
    <scope>NUCLEOTIDE SEQUENCE [LARGE SCALE GENOMIC DNA]</scope>
    <source>
        <strain evidence="3">JHB</strain>
    </source>
</reference>
<proteinExistence type="predicted"/>
<evidence type="ECO:0000313" key="3">
    <source>
        <dbReference type="EMBL" id="EDS34278.1"/>
    </source>
</evidence>
<feature type="chain" id="PRO_5014566481" description="MD-2-related lipid-recognition domain-containing protein" evidence="2">
    <location>
        <begin position="21"/>
        <end position="182"/>
    </location>
</feature>
<evidence type="ECO:0000313" key="5">
    <source>
        <dbReference type="Proteomes" id="UP000002320"/>
    </source>
</evidence>
<dbReference type="OMA" id="THKLDHG"/>
<protein>
    <recommendedName>
        <fullName evidence="6">MD-2-related lipid-recognition domain-containing protein</fullName>
    </recommendedName>
</protein>
<dbReference type="AlphaFoldDB" id="B0W4U0"/>
<dbReference type="HOGENOM" id="CLU_1483397_0_0_1"/>
<accession>B0W4U0</accession>
<feature type="signal peptide" evidence="2">
    <location>
        <begin position="1"/>
        <end position="20"/>
    </location>
</feature>
<dbReference type="KEGG" id="cqu:CpipJ_CPIJ001947"/>
<sequence>MYLSFAFLVVFLSLLKHSNAVLSVDFDDDFRECGNGKPMVGMDFSYFQILPEDNGSVTLNGTVKFTKDHENPTKWNMYTERLERGSWIPGIVSRDVRDICLLLQMPHEVWYPYTHIMKQKSCPYRVGHEEHINNMNIGNFAAMLKVPPSFIGEWRMYYEITSTRNGKRVVECMTIPITVSEV</sequence>
<keyword evidence="5" id="KW-1185">Reference proteome</keyword>
<dbReference type="VEuPathDB" id="VectorBase:CPIJ001947"/>
<organism>
    <name type="scientific">Culex quinquefasciatus</name>
    <name type="common">Southern house mosquito</name>
    <name type="synonym">Culex pungens</name>
    <dbReference type="NCBI Taxonomy" id="7176"/>
    <lineage>
        <taxon>Eukaryota</taxon>
        <taxon>Metazoa</taxon>
        <taxon>Ecdysozoa</taxon>
        <taxon>Arthropoda</taxon>
        <taxon>Hexapoda</taxon>
        <taxon>Insecta</taxon>
        <taxon>Pterygota</taxon>
        <taxon>Neoptera</taxon>
        <taxon>Endopterygota</taxon>
        <taxon>Diptera</taxon>
        <taxon>Nematocera</taxon>
        <taxon>Culicoidea</taxon>
        <taxon>Culicidae</taxon>
        <taxon>Culicinae</taxon>
        <taxon>Culicini</taxon>
        <taxon>Culex</taxon>
        <taxon>Culex</taxon>
    </lineage>
</organism>
<dbReference type="EnsemblMetazoa" id="CPIJ001947-RA">
    <property type="protein sequence ID" value="CPIJ001947-PA"/>
    <property type="gene ID" value="CPIJ001947"/>
</dbReference>
<dbReference type="EMBL" id="DS231839">
    <property type="protein sequence ID" value="EDS34278.1"/>
    <property type="molecule type" value="Genomic_DNA"/>
</dbReference>
<dbReference type="Proteomes" id="UP000002320">
    <property type="component" value="Unassembled WGS sequence"/>
</dbReference>
<name>B0W4U0_CULQU</name>